<keyword evidence="2" id="KW-1185">Reference proteome</keyword>
<dbReference type="STRING" id="235909.GK1521"/>
<organism evidence="1 2">
    <name type="scientific">Geobacillus kaustophilus (strain HTA426)</name>
    <dbReference type="NCBI Taxonomy" id="235909"/>
    <lineage>
        <taxon>Bacteria</taxon>
        <taxon>Bacillati</taxon>
        <taxon>Bacillota</taxon>
        <taxon>Bacilli</taxon>
        <taxon>Bacillales</taxon>
        <taxon>Anoxybacillaceae</taxon>
        <taxon>Geobacillus</taxon>
        <taxon>Geobacillus thermoleovorans group</taxon>
    </lineage>
</organism>
<reference evidence="1 2" key="1">
    <citation type="journal article" date="2004" name="Nucleic Acids Res.">
        <title>Thermoadaptation trait revealed by the genome sequence of thermophilic Geobacillus kaustophilus.</title>
        <authorList>
            <person name="Takami H."/>
            <person name="Takaki Y."/>
            <person name="Chee G.J."/>
            <person name="Nishi S."/>
            <person name="Shimamura S."/>
            <person name="Suzuki H."/>
            <person name="Matsui S."/>
            <person name="Uchiyama I."/>
        </authorList>
    </citation>
    <scope>NUCLEOTIDE SEQUENCE [LARGE SCALE GENOMIC DNA]</scope>
    <source>
        <strain evidence="1 2">HTA426</strain>
    </source>
</reference>
<proteinExistence type="predicted"/>
<evidence type="ECO:0000313" key="1">
    <source>
        <dbReference type="EMBL" id="BAD75806.1"/>
    </source>
</evidence>
<sequence>MHALQPFLVTFRTKRFFAFFAIRMERYVMHLVIALALTVKTCFAHRFPSLAY</sequence>
<dbReference type="KEGG" id="gka:GK1521"/>
<gene>
    <name evidence="1" type="ordered locus">GK1521</name>
</gene>
<protein>
    <submittedName>
        <fullName evidence="1">Uncharacterized protein</fullName>
    </submittedName>
</protein>
<evidence type="ECO:0000313" key="2">
    <source>
        <dbReference type="Proteomes" id="UP000001172"/>
    </source>
</evidence>
<dbReference type="Proteomes" id="UP000001172">
    <property type="component" value="Chromosome"/>
</dbReference>
<dbReference type="EMBL" id="BA000043">
    <property type="protein sequence ID" value="BAD75806.1"/>
    <property type="molecule type" value="Genomic_DNA"/>
</dbReference>
<dbReference type="HOGENOM" id="CLU_3080297_0_0_9"/>
<accession>Q5KZT0</accession>
<dbReference type="AlphaFoldDB" id="Q5KZT0"/>
<name>Q5KZT0_GEOKA</name>